<reference evidence="3" key="1">
    <citation type="journal article" date="2019" name="Int. J. Syst. Evol. Microbiol.">
        <title>The Global Catalogue of Microorganisms (GCM) 10K type strain sequencing project: providing services to taxonomists for standard genome sequencing and annotation.</title>
        <authorList>
            <consortium name="The Broad Institute Genomics Platform"/>
            <consortium name="The Broad Institute Genome Sequencing Center for Infectious Disease"/>
            <person name="Wu L."/>
            <person name="Ma J."/>
        </authorList>
    </citation>
    <scope>NUCLEOTIDE SEQUENCE [LARGE SCALE GENOMIC DNA]</scope>
    <source>
        <strain evidence="3">JCM 6924</strain>
    </source>
</reference>
<evidence type="ECO:0000313" key="2">
    <source>
        <dbReference type="EMBL" id="GAA2523026.1"/>
    </source>
</evidence>
<proteinExistence type="predicted"/>
<dbReference type="Pfam" id="PF00535">
    <property type="entry name" value="Glycos_transf_2"/>
    <property type="match status" value="1"/>
</dbReference>
<gene>
    <name evidence="2" type="ORF">GCM10010423_15130</name>
</gene>
<accession>A0ABP6AUL3</accession>
<dbReference type="PANTHER" id="PTHR43685:SF2">
    <property type="entry name" value="GLYCOSYLTRANSFERASE 2-LIKE DOMAIN-CONTAINING PROTEIN"/>
    <property type="match status" value="1"/>
</dbReference>
<feature type="domain" description="Glycosyltransferase 2-like" evidence="1">
    <location>
        <begin position="15"/>
        <end position="174"/>
    </location>
</feature>
<evidence type="ECO:0000259" key="1">
    <source>
        <dbReference type="Pfam" id="PF00535"/>
    </source>
</evidence>
<dbReference type="InterPro" id="IPR001173">
    <property type="entry name" value="Glyco_trans_2-like"/>
</dbReference>
<dbReference type="Proteomes" id="UP001501095">
    <property type="component" value="Unassembled WGS sequence"/>
</dbReference>
<protein>
    <submittedName>
        <fullName evidence="2">Glycosyltransferase family 2 protein</fullName>
    </submittedName>
</protein>
<dbReference type="InterPro" id="IPR029044">
    <property type="entry name" value="Nucleotide-diphossugar_trans"/>
</dbReference>
<evidence type="ECO:0000313" key="3">
    <source>
        <dbReference type="Proteomes" id="UP001501095"/>
    </source>
</evidence>
<dbReference type="SUPFAM" id="SSF53448">
    <property type="entry name" value="Nucleotide-diphospho-sugar transferases"/>
    <property type="match status" value="1"/>
</dbReference>
<comment type="caution">
    <text evidence="2">The sequence shown here is derived from an EMBL/GenBank/DDBJ whole genome shotgun (WGS) entry which is preliminary data.</text>
</comment>
<dbReference type="InterPro" id="IPR050834">
    <property type="entry name" value="Glycosyltransf_2"/>
</dbReference>
<organism evidence="2 3">
    <name type="scientific">Streptomyces levis</name>
    <dbReference type="NCBI Taxonomy" id="285566"/>
    <lineage>
        <taxon>Bacteria</taxon>
        <taxon>Bacillati</taxon>
        <taxon>Actinomycetota</taxon>
        <taxon>Actinomycetes</taxon>
        <taxon>Kitasatosporales</taxon>
        <taxon>Streptomycetaceae</taxon>
        <taxon>Streptomyces</taxon>
    </lineage>
</organism>
<dbReference type="PANTHER" id="PTHR43685">
    <property type="entry name" value="GLYCOSYLTRANSFERASE"/>
    <property type="match status" value="1"/>
</dbReference>
<dbReference type="CDD" id="cd00761">
    <property type="entry name" value="Glyco_tranf_GTA_type"/>
    <property type="match status" value="1"/>
</dbReference>
<name>A0ABP6AUL3_9ACTN</name>
<dbReference type="Gene3D" id="3.90.550.10">
    <property type="entry name" value="Spore Coat Polysaccharide Biosynthesis Protein SpsA, Chain A"/>
    <property type="match status" value="1"/>
</dbReference>
<keyword evidence="3" id="KW-1185">Reference proteome</keyword>
<sequence length="335" mass="35844">MNDAPSGTPPAPTLSVVICAYTLDRWDDLTAAVRSVLDQDPPAGEVVLVVDHNRALLERAARELSGVRVVPNQERRGLSGGRNTGVALSRGDVVAFLDDDATAEPGWVRSLLAPYVDPRVVGVGGLVRPSWSAGRPVWFPPEFDWVVGCSYRGQPERAAPVRNFIGANMSFRRSELLAVGGFLDALGRVGTRPVASCDETDLCLRIAARDQQAVLMYEPAAGIRHRVPRSRTSWSYFRYRCYVEGLSKALVARRCGSGPALADERAYVRSTLSRALVRNLARVGRPGGIGTVGALLAGLGATIAGYLVGWVRPLDSGAPGRRSRAVTGPQATTSS</sequence>
<dbReference type="EMBL" id="BAAATM010000003">
    <property type="protein sequence ID" value="GAA2523026.1"/>
    <property type="molecule type" value="Genomic_DNA"/>
</dbReference>